<gene>
    <name evidence="2" type="ORF">EZV62_003733</name>
</gene>
<evidence type="ECO:0000313" key="3">
    <source>
        <dbReference type="Proteomes" id="UP000323000"/>
    </source>
</evidence>
<keyword evidence="3" id="KW-1185">Reference proteome</keyword>
<protein>
    <recommendedName>
        <fullName evidence="1">NB-ARC domain-containing protein</fullName>
    </recommendedName>
</protein>
<dbReference type="PANTHER" id="PTHR19338:SF37">
    <property type="entry name" value="DISEASE RESISTANCE PROTEIN RGA4"/>
    <property type="match status" value="1"/>
</dbReference>
<sequence length="219" mass="25004">MKKQCASKYFSNIRCRTRFKHQKLKDVSYDVDHVLDQWRTANLQIDEEAEHAHTFMSKVCSCFLFPYFVIKRVALVISIAFKIKAINERLDDIAKEKGSYDFKITIIEQPIDRESTSFIDVSEVVGLDEQKNSLVSKLLNESCEEQNGLHTISIIGMGGIGKTTLAQRRKFLRCSIDTRRVEAGGVSEQRSLDRSSHPTSKAFKLCSLMQSKDMLGMKL</sequence>
<dbReference type="InterPro" id="IPR027417">
    <property type="entry name" value="P-loop_NTPase"/>
</dbReference>
<reference evidence="3" key="1">
    <citation type="journal article" date="2019" name="Gigascience">
        <title>De novo genome assembly of the endangered Acer yangbiense, a plant species with extremely small populations endemic to Yunnan Province, China.</title>
        <authorList>
            <person name="Yang J."/>
            <person name="Wariss H.M."/>
            <person name="Tao L."/>
            <person name="Zhang R."/>
            <person name="Yun Q."/>
            <person name="Hollingsworth P."/>
            <person name="Dao Z."/>
            <person name="Luo G."/>
            <person name="Guo H."/>
            <person name="Ma Y."/>
            <person name="Sun W."/>
        </authorList>
    </citation>
    <scope>NUCLEOTIDE SEQUENCE [LARGE SCALE GENOMIC DNA]</scope>
    <source>
        <strain evidence="3">cv. Malutang</strain>
    </source>
</reference>
<evidence type="ECO:0000259" key="1">
    <source>
        <dbReference type="Pfam" id="PF00931"/>
    </source>
</evidence>
<dbReference type="Proteomes" id="UP000323000">
    <property type="component" value="Chromosome 2"/>
</dbReference>
<organism evidence="2 3">
    <name type="scientific">Acer yangbiense</name>
    <dbReference type="NCBI Taxonomy" id="1000413"/>
    <lineage>
        <taxon>Eukaryota</taxon>
        <taxon>Viridiplantae</taxon>
        <taxon>Streptophyta</taxon>
        <taxon>Embryophyta</taxon>
        <taxon>Tracheophyta</taxon>
        <taxon>Spermatophyta</taxon>
        <taxon>Magnoliopsida</taxon>
        <taxon>eudicotyledons</taxon>
        <taxon>Gunneridae</taxon>
        <taxon>Pentapetalae</taxon>
        <taxon>rosids</taxon>
        <taxon>malvids</taxon>
        <taxon>Sapindales</taxon>
        <taxon>Sapindaceae</taxon>
        <taxon>Hippocastanoideae</taxon>
        <taxon>Acereae</taxon>
        <taxon>Acer</taxon>
    </lineage>
</organism>
<evidence type="ECO:0000313" key="2">
    <source>
        <dbReference type="EMBL" id="TXG68798.1"/>
    </source>
</evidence>
<dbReference type="Pfam" id="PF00931">
    <property type="entry name" value="NB-ARC"/>
    <property type="match status" value="1"/>
</dbReference>
<dbReference type="AlphaFoldDB" id="A0A5C7II51"/>
<dbReference type="InterPro" id="IPR002182">
    <property type="entry name" value="NB-ARC"/>
</dbReference>
<dbReference type="SUPFAM" id="SSF52540">
    <property type="entry name" value="P-loop containing nucleoside triphosphate hydrolases"/>
    <property type="match status" value="1"/>
</dbReference>
<dbReference type="EMBL" id="VAHF01000002">
    <property type="protein sequence ID" value="TXG68798.1"/>
    <property type="molecule type" value="Genomic_DNA"/>
</dbReference>
<feature type="domain" description="NB-ARC" evidence="1">
    <location>
        <begin position="131"/>
        <end position="167"/>
    </location>
</feature>
<accession>A0A5C7II51</accession>
<dbReference type="PANTHER" id="PTHR19338">
    <property type="entry name" value="TRANSLOCASE OF INNER MITOCHONDRIAL MEMBRANE 13 HOMOLOG"/>
    <property type="match status" value="1"/>
</dbReference>
<dbReference type="Gene3D" id="3.40.50.300">
    <property type="entry name" value="P-loop containing nucleotide triphosphate hydrolases"/>
    <property type="match status" value="1"/>
</dbReference>
<comment type="caution">
    <text evidence="2">The sequence shown here is derived from an EMBL/GenBank/DDBJ whole genome shotgun (WGS) entry which is preliminary data.</text>
</comment>
<dbReference type="OrthoDB" id="688937at2759"/>
<name>A0A5C7II51_9ROSI</name>
<proteinExistence type="predicted"/>